<dbReference type="EMBL" id="AVGG01000005">
    <property type="protein sequence ID" value="ESU28753.1"/>
    <property type="molecule type" value="Genomic_DNA"/>
</dbReference>
<organism evidence="5 6">
    <name type="scientific">Flavobacterium limnosediminis JC2902</name>
    <dbReference type="NCBI Taxonomy" id="1341181"/>
    <lineage>
        <taxon>Bacteria</taxon>
        <taxon>Pseudomonadati</taxon>
        <taxon>Bacteroidota</taxon>
        <taxon>Flavobacteriia</taxon>
        <taxon>Flavobacteriales</taxon>
        <taxon>Flavobacteriaceae</taxon>
        <taxon>Flavobacterium</taxon>
    </lineage>
</organism>
<feature type="domain" description="HTH araC/xylS-type" evidence="4">
    <location>
        <begin position="186"/>
        <end position="285"/>
    </location>
</feature>
<dbReference type="PATRIC" id="fig|1341181.4.peg.1327"/>
<dbReference type="PANTHER" id="PTHR43280:SF2">
    <property type="entry name" value="HTH-TYPE TRANSCRIPTIONAL REGULATOR EXSA"/>
    <property type="match status" value="1"/>
</dbReference>
<dbReference type="PANTHER" id="PTHR43280">
    <property type="entry name" value="ARAC-FAMILY TRANSCRIPTIONAL REGULATOR"/>
    <property type="match status" value="1"/>
</dbReference>
<comment type="caution">
    <text evidence="5">The sequence shown here is derived from an EMBL/GenBank/DDBJ whole genome shotgun (WGS) entry which is preliminary data.</text>
</comment>
<dbReference type="InterPro" id="IPR018060">
    <property type="entry name" value="HTH_AraC"/>
</dbReference>
<proteinExistence type="predicted"/>
<evidence type="ECO:0000256" key="2">
    <source>
        <dbReference type="ARBA" id="ARBA00023125"/>
    </source>
</evidence>
<sequence length="285" mass="33324">MILEMAQGNFVFQIERSKEDDELEGLTVLVNMMAQEMEASLLHLRYINPRYNYKNLLQAAFVLDCDFKIIHFTTDAVDLLGFDDKFLNNCLFEHLLTESSILLLNDIKSELNYNNGSITVSINYKTKTDLILPTLCTISKLVETENYIISFAVILREEKQDFNLSGTEERNDLMEKLSYADIQLIQKVYDYILANIDLPLPTIQELSRMFNTNEFKLKHVFRLMFNTSIYKFYTTERLKKAHLLIQQTTIPLKNIADLTGFSTYPNFSRAFKNHYGFTPNEIKRR</sequence>
<dbReference type="eggNOG" id="COG2207">
    <property type="taxonomic scope" value="Bacteria"/>
</dbReference>
<keyword evidence="6" id="KW-1185">Reference proteome</keyword>
<keyword evidence="2" id="KW-0238">DNA-binding</keyword>
<keyword evidence="1" id="KW-0805">Transcription regulation</keyword>
<dbReference type="PROSITE" id="PS00041">
    <property type="entry name" value="HTH_ARAC_FAMILY_1"/>
    <property type="match status" value="1"/>
</dbReference>
<dbReference type="PROSITE" id="PS01124">
    <property type="entry name" value="HTH_ARAC_FAMILY_2"/>
    <property type="match status" value="1"/>
</dbReference>
<accession>V6SPZ7</accession>
<protein>
    <recommendedName>
        <fullName evidence="4">HTH araC/xylS-type domain-containing protein</fullName>
    </recommendedName>
</protein>
<dbReference type="Pfam" id="PF12833">
    <property type="entry name" value="HTH_18"/>
    <property type="match status" value="1"/>
</dbReference>
<reference evidence="5 6" key="1">
    <citation type="submission" date="2013-08" db="EMBL/GenBank/DDBJ databases">
        <title>Flavobacterium limnosediminis JC2902 genome sequencing.</title>
        <authorList>
            <person name="Lee K."/>
            <person name="Yi H."/>
            <person name="Park S."/>
            <person name="Chun J."/>
        </authorList>
    </citation>
    <scope>NUCLEOTIDE SEQUENCE [LARGE SCALE GENOMIC DNA]</scope>
    <source>
        <strain evidence="5 6">JC2902</strain>
    </source>
</reference>
<evidence type="ECO:0000313" key="6">
    <source>
        <dbReference type="Proteomes" id="UP000018004"/>
    </source>
</evidence>
<gene>
    <name evidence="5" type="ORF">FLJC2902T_13480</name>
</gene>
<name>V6SPZ7_9FLAO</name>
<dbReference type="InterPro" id="IPR018062">
    <property type="entry name" value="HTH_AraC-typ_CS"/>
</dbReference>
<evidence type="ECO:0000256" key="1">
    <source>
        <dbReference type="ARBA" id="ARBA00023015"/>
    </source>
</evidence>
<dbReference type="SMART" id="SM00342">
    <property type="entry name" value="HTH_ARAC"/>
    <property type="match status" value="1"/>
</dbReference>
<keyword evidence="3" id="KW-0804">Transcription</keyword>
<dbReference type="GO" id="GO:0003700">
    <property type="term" value="F:DNA-binding transcription factor activity"/>
    <property type="evidence" value="ECO:0007669"/>
    <property type="project" value="InterPro"/>
</dbReference>
<evidence type="ECO:0000256" key="3">
    <source>
        <dbReference type="ARBA" id="ARBA00023163"/>
    </source>
</evidence>
<dbReference type="SUPFAM" id="SSF46689">
    <property type="entry name" value="Homeodomain-like"/>
    <property type="match status" value="1"/>
</dbReference>
<dbReference type="AlphaFoldDB" id="V6SPZ7"/>
<dbReference type="GO" id="GO:0043565">
    <property type="term" value="F:sequence-specific DNA binding"/>
    <property type="evidence" value="ECO:0007669"/>
    <property type="project" value="InterPro"/>
</dbReference>
<dbReference type="STRING" id="1341181.FLJC2902T_13480"/>
<dbReference type="InterPro" id="IPR009057">
    <property type="entry name" value="Homeodomain-like_sf"/>
</dbReference>
<evidence type="ECO:0000259" key="4">
    <source>
        <dbReference type="PROSITE" id="PS01124"/>
    </source>
</evidence>
<dbReference type="Proteomes" id="UP000018004">
    <property type="component" value="Unassembled WGS sequence"/>
</dbReference>
<dbReference type="Gene3D" id="1.10.10.60">
    <property type="entry name" value="Homeodomain-like"/>
    <property type="match status" value="1"/>
</dbReference>
<evidence type="ECO:0000313" key="5">
    <source>
        <dbReference type="EMBL" id="ESU28753.1"/>
    </source>
</evidence>